<accession>A0A926NCM9</accession>
<evidence type="ECO:0000313" key="3">
    <source>
        <dbReference type="Proteomes" id="UP000626844"/>
    </source>
</evidence>
<protein>
    <submittedName>
        <fullName evidence="2">Uncharacterized protein</fullName>
    </submittedName>
</protein>
<evidence type="ECO:0000313" key="2">
    <source>
        <dbReference type="EMBL" id="MBD1378761.1"/>
    </source>
</evidence>
<reference evidence="2" key="1">
    <citation type="submission" date="2020-09" db="EMBL/GenBank/DDBJ databases">
        <title>A novel bacterium of genus Bacillus, isolated from South China Sea.</title>
        <authorList>
            <person name="Huang H."/>
            <person name="Mo K."/>
            <person name="Hu Y."/>
        </authorList>
    </citation>
    <scope>NUCLEOTIDE SEQUENCE</scope>
    <source>
        <strain evidence="2">IB182487</strain>
    </source>
</reference>
<feature type="compositionally biased region" description="Polar residues" evidence="1">
    <location>
        <begin position="15"/>
        <end position="33"/>
    </location>
</feature>
<sequence length="55" mass="6348">MNEKEKNNKVHPANESESQQQKQYPPYFETSTPDHVILLDEDSASNVTNVEEEDL</sequence>
<gene>
    <name evidence="2" type="ORF">IC621_00835</name>
</gene>
<feature type="region of interest" description="Disordered" evidence="1">
    <location>
        <begin position="1"/>
        <end position="34"/>
    </location>
</feature>
<proteinExistence type="predicted"/>
<comment type="caution">
    <text evidence="2">The sequence shown here is derived from an EMBL/GenBank/DDBJ whole genome shotgun (WGS) entry which is preliminary data.</text>
</comment>
<dbReference type="RefSeq" id="WP_191154777.1">
    <property type="nucleotide sequence ID" value="NZ_JACXAI010000001.1"/>
</dbReference>
<organism evidence="2 3">
    <name type="scientific">Metabacillus arenae</name>
    <dbReference type="NCBI Taxonomy" id="2771434"/>
    <lineage>
        <taxon>Bacteria</taxon>
        <taxon>Bacillati</taxon>
        <taxon>Bacillota</taxon>
        <taxon>Bacilli</taxon>
        <taxon>Bacillales</taxon>
        <taxon>Bacillaceae</taxon>
        <taxon>Metabacillus</taxon>
    </lineage>
</organism>
<feature type="compositionally biased region" description="Basic and acidic residues" evidence="1">
    <location>
        <begin position="1"/>
        <end position="14"/>
    </location>
</feature>
<keyword evidence="3" id="KW-1185">Reference proteome</keyword>
<dbReference type="EMBL" id="JACXAI010000001">
    <property type="protein sequence ID" value="MBD1378761.1"/>
    <property type="molecule type" value="Genomic_DNA"/>
</dbReference>
<dbReference type="Proteomes" id="UP000626844">
    <property type="component" value="Unassembled WGS sequence"/>
</dbReference>
<name>A0A926NCM9_9BACI</name>
<evidence type="ECO:0000256" key="1">
    <source>
        <dbReference type="SAM" id="MobiDB-lite"/>
    </source>
</evidence>
<dbReference type="AlphaFoldDB" id="A0A926NCM9"/>